<keyword evidence="1" id="KW-0472">Membrane</keyword>
<keyword evidence="1" id="KW-0812">Transmembrane</keyword>
<dbReference type="AlphaFoldDB" id="A0A8J0U4X3"/>
<gene>
    <name evidence="4" type="primary">LOC108704851</name>
</gene>
<evidence type="ECO:0000256" key="1">
    <source>
        <dbReference type="SAM" id="Phobius"/>
    </source>
</evidence>
<protein>
    <submittedName>
        <fullName evidence="4">Uncharacterized protein LOC108704851 isoform X1</fullName>
    </submittedName>
</protein>
<sequence>MTHTDTHRHTMTLGSPALTLLLRLLQGSLTLWASKGVTEEISAELGATVLIPHNVTCNLGLHMAFDLERTGHNSGVIGSYEDHLLADDEYEERLEFSKESCTFILRNVTETDSGNYTYVQLISSDGRNKDTIKINLVLTITAPETPTSVPGHSVGPTAHGDPQSSGIWGRFVALCLSAVSLGHFLGNLVSWMDAKTLESQCCCLCPSSGISGAISRSQRSLHVALGYTGYLFLICHMVSITLWLLYGSNSVMDWLLLAPVALNVVICITSFFSGEKTSQCLGAECPVWGILQKIEGLVGAHKYISKFLMLGYSISLLVLYGIRSENGKFPFWILIIIIIIVLGLLIEVLVVMYTSYLLDPAPPVTAAEGETHPEMEKLNHLETKQGGPVEIVEVLSPPRCHSFVPPDM</sequence>
<dbReference type="GeneID" id="108704851"/>
<reference evidence="4" key="1">
    <citation type="submission" date="2025-08" db="UniProtKB">
        <authorList>
            <consortium name="RefSeq"/>
        </authorList>
    </citation>
    <scope>IDENTIFICATION</scope>
    <source>
        <strain evidence="4">J_2021</strain>
        <tissue evidence="4">Erythrocytes</tissue>
    </source>
</reference>
<evidence type="ECO:0000256" key="2">
    <source>
        <dbReference type="SAM" id="SignalP"/>
    </source>
</evidence>
<dbReference type="InterPro" id="IPR013783">
    <property type="entry name" value="Ig-like_fold"/>
</dbReference>
<dbReference type="OrthoDB" id="10516233at2759"/>
<dbReference type="Gene3D" id="2.60.40.10">
    <property type="entry name" value="Immunoglobulins"/>
    <property type="match status" value="1"/>
</dbReference>
<feature type="transmembrane region" description="Helical" evidence="1">
    <location>
        <begin position="252"/>
        <end position="272"/>
    </location>
</feature>
<evidence type="ECO:0000313" key="4">
    <source>
        <dbReference type="RefSeq" id="XP_018097035.1"/>
    </source>
</evidence>
<name>A0A8J0U4X3_XENLA</name>
<accession>A0A8J0U4X3</accession>
<organism evidence="3 4">
    <name type="scientific">Xenopus laevis</name>
    <name type="common">African clawed frog</name>
    <dbReference type="NCBI Taxonomy" id="8355"/>
    <lineage>
        <taxon>Eukaryota</taxon>
        <taxon>Metazoa</taxon>
        <taxon>Chordata</taxon>
        <taxon>Craniata</taxon>
        <taxon>Vertebrata</taxon>
        <taxon>Euteleostomi</taxon>
        <taxon>Amphibia</taxon>
        <taxon>Batrachia</taxon>
        <taxon>Anura</taxon>
        <taxon>Pipoidea</taxon>
        <taxon>Pipidae</taxon>
        <taxon>Xenopodinae</taxon>
        <taxon>Xenopus</taxon>
        <taxon>Xenopus</taxon>
    </lineage>
</organism>
<dbReference type="Proteomes" id="UP000186698">
    <property type="component" value="Chromosome 1L"/>
</dbReference>
<keyword evidence="3" id="KW-1185">Reference proteome</keyword>
<feature type="transmembrane region" description="Helical" evidence="1">
    <location>
        <begin position="167"/>
        <end position="189"/>
    </location>
</feature>
<keyword evidence="1" id="KW-1133">Transmembrane helix</keyword>
<proteinExistence type="predicted"/>
<dbReference type="KEGG" id="xla:108704851"/>
<feature type="transmembrane region" description="Helical" evidence="1">
    <location>
        <begin position="224"/>
        <end position="246"/>
    </location>
</feature>
<evidence type="ECO:0000313" key="3">
    <source>
        <dbReference type="Proteomes" id="UP000186698"/>
    </source>
</evidence>
<keyword evidence="2" id="KW-0732">Signal</keyword>
<feature type="transmembrane region" description="Helical" evidence="1">
    <location>
        <begin position="303"/>
        <end position="323"/>
    </location>
</feature>
<feature type="transmembrane region" description="Helical" evidence="1">
    <location>
        <begin position="329"/>
        <end position="353"/>
    </location>
</feature>
<feature type="chain" id="PRO_5035164709" evidence="2">
    <location>
        <begin position="28"/>
        <end position="408"/>
    </location>
</feature>
<feature type="signal peptide" evidence="2">
    <location>
        <begin position="1"/>
        <end position="27"/>
    </location>
</feature>
<dbReference type="RefSeq" id="XP_018097035.1">
    <property type="nucleotide sequence ID" value="XM_018241546.2"/>
</dbReference>